<name>A0ABP2NHJ9_9FIRM</name>
<protein>
    <submittedName>
        <fullName evidence="1">Uncharacterized protein</fullName>
    </submittedName>
</protein>
<keyword evidence="2" id="KW-1185">Reference proteome</keyword>
<comment type="caution">
    <text evidence="1">The sequence shown here is derived from an EMBL/GenBank/DDBJ whole genome shotgun (WGS) entry which is preliminary data.</text>
</comment>
<evidence type="ECO:0000313" key="1">
    <source>
        <dbReference type="EMBL" id="EHR34203.1"/>
    </source>
</evidence>
<dbReference type="Proteomes" id="UP000005963">
    <property type="component" value="Unassembled WGS sequence"/>
</dbReference>
<organism evidence="1 2">
    <name type="scientific">Megamonas funiformis YIT 11815</name>
    <dbReference type="NCBI Taxonomy" id="742816"/>
    <lineage>
        <taxon>Bacteria</taxon>
        <taxon>Bacillati</taxon>
        <taxon>Bacillota</taxon>
        <taxon>Negativicutes</taxon>
        <taxon>Selenomonadales</taxon>
        <taxon>Selenomonadaceae</taxon>
        <taxon>Megamonas</taxon>
    </lineage>
</organism>
<reference evidence="1 2" key="1">
    <citation type="submission" date="2012-01" db="EMBL/GenBank/DDBJ databases">
        <title>The Genome Sequence of Megamonas funiformis YIT 11815.</title>
        <authorList>
            <consortium name="The Broad Institute Genome Sequencing Platform"/>
            <person name="Earl A."/>
            <person name="Ward D."/>
            <person name="Feldgarden M."/>
            <person name="Gevers D."/>
            <person name="Morotomi M."/>
            <person name="Young S.K."/>
            <person name="Zeng Q."/>
            <person name="Gargeya S."/>
            <person name="Fitzgerald M."/>
            <person name="Haas B."/>
            <person name="Abouelleil A."/>
            <person name="Alvarado L."/>
            <person name="Arachchi H.M."/>
            <person name="Berlin A."/>
            <person name="Chapman S.B."/>
            <person name="Gearin G."/>
            <person name="Goldberg J."/>
            <person name="Griggs A."/>
            <person name="Gujja S."/>
            <person name="Hansen M."/>
            <person name="Heiman D."/>
            <person name="Howarth C."/>
            <person name="Larimer J."/>
            <person name="Lui A."/>
            <person name="MacDonald P.J.P."/>
            <person name="McCowen C."/>
            <person name="Montmayeur A."/>
            <person name="Murphy C."/>
            <person name="Neiman D."/>
            <person name="Pearson M."/>
            <person name="Priest M."/>
            <person name="Roberts A."/>
            <person name="Saif S."/>
            <person name="Shea T."/>
            <person name="Sisk P."/>
            <person name="Stolte C."/>
            <person name="Sykes S."/>
            <person name="Wortman J."/>
            <person name="Nusbaum C."/>
            <person name="Birren B."/>
        </authorList>
    </citation>
    <scope>NUCLEOTIDE SEQUENCE [LARGE SCALE GENOMIC DNA]</scope>
    <source>
        <strain evidence="1 2">YIT 11815</strain>
    </source>
</reference>
<accession>A0ABP2NHJ9</accession>
<evidence type="ECO:0000313" key="2">
    <source>
        <dbReference type="Proteomes" id="UP000005963"/>
    </source>
</evidence>
<sequence length="51" mass="5790">MYQLKNSIKNTIHYSFLLSTTNAITHIGYGIDNNYVRCCSTSIVSFCKNNP</sequence>
<dbReference type="EMBL" id="ADMB01000089">
    <property type="protein sequence ID" value="EHR34203.1"/>
    <property type="molecule type" value="Genomic_DNA"/>
</dbReference>
<gene>
    <name evidence="1" type="ORF">HMPREF9454_02068</name>
</gene>
<proteinExistence type="predicted"/>